<organism evidence="1">
    <name type="scientific">Lepeophtheirus salmonis</name>
    <name type="common">Salmon louse</name>
    <name type="synonym">Caligus salmonis</name>
    <dbReference type="NCBI Taxonomy" id="72036"/>
    <lineage>
        <taxon>Eukaryota</taxon>
        <taxon>Metazoa</taxon>
        <taxon>Ecdysozoa</taxon>
        <taxon>Arthropoda</taxon>
        <taxon>Crustacea</taxon>
        <taxon>Multicrustacea</taxon>
        <taxon>Hexanauplia</taxon>
        <taxon>Copepoda</taxon>
        <taxon>Siphonostomatoida</taxon>
        <taxon>Caligidae</taxon>
        <taxon>Lepeophtheirus</taxon>
    </lineage>
</organism>
<evidence type="ECO:0000313" key="1">
    <source>
        <dbReference type="EMBL" id="CDW24722.1"/>
    </source>
</evidence>
<reference evidence="1" key="1">
    <citation type="submission" date="2014-05" db="EMBL/GenBank/DDBJ databases">
        <authorList>
            <person name="Chronopoulou M."/>
        </authorList>
    </citation>
    <scope>NUCLEOTIDE SEQUENCE</scope>
    <source>
        <tissue evidence="1">Whole organism</tissue>
    </source>
</reference>
<name>A0A0K2TGK2_LEPSM</name>
<dbReference type="EMBL" id="HACA01007361">
    <property type="protein sequence ID" value="CDW24722.1"/>
    <property type="molecule type" value="Transcribed_RNA"/>
</dbReference>
<proteinExistence type="predicted"/>
<dbReference type="AlphaFoldDB" id="A0A0K2TGK2"/>
<sequence length="102" mass="11781">MDIVSTLSTNQHSCLGLKRLERGTPAKCQPLRFNSVAPIKDKNTLSLYINRYKNVCNIKRKKNTIKKPDTEWWKQNIFSFKLSTHVAMSLNTIVQGRKGKIF</sequence>
<protein>
    <submittedName>
        <fullName evidence="1">Uncharacterized protein</fullName>
    </submittedName>
</protein>
<accession>A0A0K2TGK2</accession>